<organism evidence="2 3">
    <name type="scientific">Brassica carinata</name>
    <name type="common">Ethiopian mustard</name>
    <name type="synonym">Abyssinian cabbage</name>
    <dbReference type="NCBI Taxonomy" id="52824"/>
    <lineage>
        <taxon>Eukaryota</taxon>
        <taxon>Viridiplantae</taxon>
        <taxon>Streptophyta</taxon>
        <taxon>Embryophyta</taxon>
        <taxon>Tracheophyta</taxon>
        <taxon>Spermatophyta</taxon>
        <taxon>Magnoliopsida</taxon>
        <taxon>eudicotyledons</taxon>
        <taxon>Gunneridae</taxon>
        <taxon>Pentapetalae</taxon>
        <taxon>rosids</taxon>
        <taxon>malvids</taxon>
        <taxon>Brassicales</taxon>
        <taxon>Brassicaceae</taxon>
        <taxon>Brassiceae</taxon>
        <taxon>Brassica</taxon>
    </lineage>
</organism>
<dbReference type="Proteomes" id="UP000886595">
    <property type="component" value="Unassembled WGS sequence"/>
</dbReference>
<gene>
    <name evidence="2" type="ORF">Bca52824_029842</name>
</gene>
<keyword evidence="3" id="KW-1185">Reference proteome</keyword>
<name>A0A8X7V669_BRACI</name>
<evidence type="ECO:0000256" key="1">
    <source>
        <dbReference type="SAM" id="MobiDB-lite"/>
    </source>
</evidence>
<feature type="region of interest" description="Disordered" evidence="1">
    <location>
        <begin position="1"/>
        <end position="34"/>
    </location>
</feature>
<comment type="caution">
    <text evidence="2">The sequence shown here is derived from an EMBL/GenBank/DDBJ whole genome shotgun (WGS) entry which is preliminary data.</text>
</comment>
<evidence type="ECO:0000313" key="2">
    <source>
        <dbReference type="EMBL" id="KAG2301191.1"/>
    </source>
</evidence>
<proteinExistence type="predicted"/>
<evidence type="ECO:0000313" key="3">
    <source>
        <dbReference type="Proteomes" id="UP000886595"/>
    </source>
</evidence>
<protein>
    <submittedName>
        <fullName evidence="2">Uncharacterized protein</fullName>
    </submittedName>
</protein>
<dbReference type="AlphaFoldDB" id="A0A8X7V669"/>
<reference evidence="2 3" key="1">
    <citation type="submission" date="2020-02" db="EMBL/GenBank/DDBJ databases">
        <authorList>
            <person name="Ma Q."/>
            <person name="Huang Y."/>
            <person name="Song X."/>
            <person name="Pei D."/>
        </authorList>
    </citation>
    <scope>NUCLEOTIDE SEQUENCE [LARGE SCALE GENOMIC DNA]</scope>
    <source>
        <strain evidence="2">Sxm20200214</strain>
        <tissue evidence="2">Leaf</tissue>
    </source>
</reference>
<feature type="compositionally biased region" description="Polar residues" evidence="1">
    <location>
        <begin position="22"/>
        <end position="33"/>
    </location>
</feature>
<dbReference type="EMBL" id="JAAMPC010000007">
    <property type="protein sequence ID" value="KAG2301191.1"/>
    <property type="molecule type" value="Genomic_DNA"/>
</dbReference>
<sequence length="100" mass="11208">MDYLRTEFQANLDSEQEERSTISESGSSNSYDQQQRDQCELLSILRNGFATVGSRAKLKSFQIFQEAVEMKHGGGEEELGRAGMDKSFLAATRHGSTRKV</sequence>
<dbReference type="OrthoDB" id="6133115at2759"/>
<accession>A0A8X7V669</accession>